<evidence type="ECO:0000256" key="2">
    <source>
        <dbReference type="ARBA" id="ARBA00022801"/>
    </source>
</evidence>
<protein>
    <submittedName>
        <fullName evidence="10">Endoglucanase</fullName>
        <ecNumber evidence="10">3.2.1.4</ecNumber>
    </submittedName>
</protein>
<dbReference type="AlphaFoldDB" id="A0A7W8LLG9"/>
<keyword evidence="3" id="KW-0136">Cellulose degradation</keyword>
<feature type="domain" description="Glycoside hydrolase family 5" evidence="9">
    <location>
        <begin position="53"/>
        <end position="336"/>
    </location>
</feature>
<dbReference type="GO" id="GO:0008810">
    <property type="term" value="F:cellulase activity"/>
    <property type="evidence" value="ECO:0007669"/>
    <property type="project" value="UniProtKB-EC"/>
</dbReference>
<evidence type="ECO:0000313" key="10">
    <source>
        <dbReference type="EMBL" id="MBB5225467.1"/>
    </source>
</evidence>
<dbReference type="SUPFAM" id="SSF49785">
    <property type="entry name" value="Galactose-binding domain-like"/>
    <property type="match status" value="1"/>
</dbReference>
<keyword evidence="4" id="KW-0119">Carbohydrate metabolism</keyword>
<evidence type="ECO:0000256" key="3">
    <source>
        <dbReference type="ARBA" id="ARBA00023001"/>
    </source>
</evidence>
<dbReference type="SUPFAM" id="SSF51445">
    <property type="entry name" value="(Trans)glycosidases"/>
    <property type="match status" value="1"/>
</dbReference>
<keyword evidence="8" id="KW-0732">Signal</keyword>
<dbReference type="GO" id="GO:0030245">
    <property type="term" value="P:cellulose catabolic process"/>
    <property type="evidence" value="ECO:0007669"/>
    <property type="project" value="UniProtKB-KW"/>
</dbReference>
<sequence length="549" mass="62925">MKKLFSLFLILSFFAGSGFAAQSVQKSLPFSKGINLPGWLEYNRLNTLRYGRQDFENLKSMGVEIVRLPVWFEIWNDGSSEYKVVPECFEMIDKAVDWAKELGLYIIIDFHNDCNGSSKTNPKIEKVLLKIWPQIVEHYKDRGSHIVYEVMNEPHFSSGNLKSDISKWGKIQGNVLKAIREIDKSHTIIVGGGDWNSLDSMLALPDYDDDNLIYNFHDYTPFLFTHQGATWTYTKRLTNIPFPYVKEKMPPLPKNASQDEKREYKNYEKNSSEEVLVSPLDKAVEFANKRNASLMCNEFGVYMNYAQPEERVNWYRIKCGWMADRNIIRVSWDYTQEFGVFNSPNESRFPEDLNAPLLEAMGFKLPAGKSKTWFNNARESGDWTIYKNGSIGLLKANAYSAEGSLTHKIDSEQVIFLSSISPYGQICFSFGEACDFTELKDSGAQVEFLIKSKDKALNISLYFRDMESKIFPWRASYSLNSKVVKADGEWHKVTIPLKDFSDIGGWTNAEGWKNGEHKFSWSLVDALIFDNGASPSKSGFMLKDIKIVR</sequence>
<evidence type="ECO:0000256" key="8">
    <source>
        <dbReference type="SAM" id="SignalP"/>
    </source>
</evidence>
<comment type="similarity">
    <text evidence="1 7">Belongs to the glycosyl hydrolase 5 (cellulase A) family.</text>
</comment>
<name>A0A7W8LLG9_9SPIR</name>
<dbReference type="GO" id="GO:0008422">
    <property type="term" value="F:beta-glucosidase activity"/>
    <property type="evidence" value="ECO:0007669"/>
    <property type="project" value="TreeGrafter"/>
</dbReference>
<dbReference type="Gene3D" id="3.20.20.80">
    <property type="entry name" value="Glycosidases"/>
    <property type="match status" value="1"/>
</dbReference>
<dbReference type="Proteomes" id="UP000518887">
    <property type="component" value="Unassembled WGS sequence"/>
</dbReference>
<dbReference type="EC" id="3.2.1.4" evidence="10"/>
<evidence type="ECO:0000256" key="6">
    <source>
        <dbReference type="ARBA" id="ARBA00023326"/>
    </source>
</evidence>
<dbReference type="Gene3D" id="2.60.120.430">
    <property type="entry name" value="Galactose-binding lectin"/>
    <property type="match status" value="1"/>
</dbReference>
<gene>
    <name evidence="10" type="ORF">HNP76_000811</name>
</gene>
<keyword evidence="5 7" id="KW-0326">Glycosidase</keyword>
<dbReference type="InterPro" id="IPR001547">
    <property type="entry name" value="Glyco_hydro_5"/>
</dbReference>
<organism evidence="10 11">
    <name type="scientific">Treponema ruminis</name>
    <dbReference type="NCBI Taxonomy" id="744515"/>
    <lineage>
        <taxon>Bacteria</taxon>
        <taxon>Pseudomonadati</taxon>
        <taxon>Spirochaetota</taxon>
        <taxon>Spirochaetia</taxon>
        <taxon>Spirochaetales</taxon>
        <taxon>Treponemataceae</taxon>
        <taxon>Treponema</taxon>
    </lineage>
</organism>
<accession>A0A7W8LLG9</accession>
<reference evidence="10 11" key="1">
    <citation type="submission" date="2020-08" db="EMBL/GenBank/DDBJ databases">
        <title>Genomic Encyclopedia of Type Strains, Phase IV (KMG-IV): sequencing the most valuable type-strain genomes for metagenomic binning, comparative biology and taxonomic classification.</title>
        <authorList>
            <person name="Goeker M."/>
        </authorList>
    </citation>
    <scope>NUCLEOTIDE SEQUENCE [LARGE SCALE GENOMIC DNA]</scope>
    <source>
        <strain evidence="10 11">DSM 103462</strain>
    </source>
</reference>
<keyword evidence="6" id="KW-0624">Polysaccharide degradation</keyword>
<dbReference type="InterPro" id="IPR017853">
    <property type="entry name" value="GH"/>
</dbReference>
<dbReference type="GO" id="GO:0005576">
    <property type="term" value="C:extracellular region"/>
    <property type="evidence" value="ECO:0007669"/>
    <property type="project" value="TreeGrafter"/>
</dbReference>
<evidence type="ECO:0000256" key="4">
    <source>
        <dbReference type="ARBA" id="ARBA00023277"/>
    </source>
</evidence>
<evidence type="ECO:0000256" key="7">
    <source>
        <dbReference type="RuleBase" id="RU361153"/>
    </source>
</evidence>
<feature type="signal peptide" evidence="8">
    <location>
        <begin position="1"/>
        <end position="20"/>
    </location>
</feature>
<keyword evidence="11" id="KW-1185">Reference proteome</keyword>
<dbReference type="RefSeq" id="WP_184657770.1">
    <property type="nucleotide sequence ID" value="NZ_CP031518.1"/>
</dbReference>
<evidence type="ECO:0000313" key="11">
    <source>
        <dbReference type="Proteomes" id="UP000518887"/>
    </source>
</evidence>
<dbReference type="EMBL" id="JACHFQ010000002">
    <property type="protein sequence ID" value="MBB5225467.1"/>
    <property type="molecule type" value="Genomic_DNA"/>
</dbReference>
<dbReference type="InterPro" id="IPR050386">
    <property type="entry name" value="Glycosyl_hydrolase_5"/>
</dbReference>
<dbReference type="InterPro" id="IPR008979">
    <property type="entry name" value="Galactose-bd-like_sf"/>
</dbReference>
<keyword evidence="2 7" id="KW-0378">Hydrolase</keyword>
<feature type="chain" id="PRO_5030926053" evidence="8">
    <location>
        <begin position="21"/>
        <end position="549"/>
    </location>
</feature>
<dbReference type="Pfam" id="PF00150">
    <property type="entry name" value="Cellulase"/>
    <property type="match status" value="1"/>
</dbReference>
<dbReference type="GO" id="GO:0009986">
    <property type="term" value="C:cell surface"/>
    <property type="evidence" value="ECO:0007669"/>
    <property type="project" value="TreeGrafter"/>
</dbReference>
<comment type="caution">
    <text evidence="10">The sequence shown here is derived from an EMBL/GenBank/DDBJ whole genome shotgun (WGS) entry which is preliminary data.</text>
</comment>
<evidence type="ECO:0000256" key="1">
    <source>
        <dbReference type="ARBA" id="ARBA00005641"/>
    </source>
</evidence>
<evidence type="ECO:0000256" key="5">
    <source>
        <dbReference type="ARBA" id="ARBA00023295"/>
    </source>
</evidence>
<dbReference type="PANTHER" id="PTHR31297">
    <property type="entry name" value="GLUCAN ENDO-1,6-BETA-GLUCOSIDASE B"/>
    <property type="match status" value="1"/>
</dbReference>
<dbReference type="PANTHER" id="PTHR31297:SF41">
    <property type="entry name" value="ENDOGLUCANASE, PUTATIVE (AFU_ORTHOLOGUE AFUA_5G01830)-RELATED"/>
    <property type="match status" value="1"/>
</dbReference>
<dbReference type="InterPro" id="IPR018087">
    <property type="entry name" value="Glyco_hydro_5_CS"/>
</dbReference>
<evidence type="ECO:0000259" key="9">
    <source>
        <dbReference type="Pfam" id="PF00150"/>
    </source>
</evidence>
<dbReference type="PROSITE" id="PS00659">
    <property type="entry name" value="GLYCOSYL_HYDROL_F5"/>
    <property type="match status" value="1"/>
</dbReference>
<proteinExistence type="inferred from homology"/>